<proteinExistence type="predicted"/>
<protein>
    <submittedName>
        <fullName evidence="2">Uncharacterized protein</fullName>
    </submittedName>
</protein>
<keyword evidence="1" id="KW-0812">Transmembrane</keyword>
<dbReference type="KEGG" id="izh:FEM41_02140"/>
<dbReference type="EMBL" id="CP040428">
    <property type="protein sequence ID" value="QCT18525.1"/>
    <property type="molecule type" value="Genomic_DNA"/>
</dbReference>
<dbReference type="RefSeq" id="WP_138093991.1">
    <property type="nucleotide sequence ID" value="NZ_CP040428.1"/>
</dbReference>
<accession>A0A4P8YD91</accession>
<name>A0A4P8YD91_9ENTR</name>
<feature type="transmembrane region" description="Helical" evidence="1">
    <location>
        <begin position="73"/>
        <end position="97"/>
    </location>
</feature>
<reference evidence="2 3" key="1">
    <citation type="submission" date="2019-05" db="EMBL/GenBank/DDBJ databases">
        <title>Complete genome sequence of Izhakiella calystegiae KSNA2, an endophyte isolated from beach morning glory (Calystegia soldanella).</title>
        <authorList>
            <person name="Jiang L."/>
            <person name="Jeong J.C."/>
            <person name="Kim C.Y."/>
            <person name="Kim D.H."/>
            <person name="Kim S.W."/>
            <person name="Lee j."/>
        </authorList>
    </citation>
    <scope>NUCLEOTIDE SEQUENCE [LARGE SCALE GENOMIC DNA]</scope>
    <source>
        <strain evidence="2 3">KSNA2</strain>
    </source>
</reference>
<evidence type="ECO:0000313" key="3">
    <source>
        <dbReference type="Proteomes" id="UP000302163"/>
    </source>
</evidence>
<keyword evidence="1" id="KW-1133">Transmembrane helix</keyword>
<keyword evidence="3" id="KW-1185">Reference proteome</keyword>
<feature type="transmembrane region" description="Helical" evidence="1">
    <location>
        <begin position="184"/>
        <end position="206"/>
    </location>
</feature>
<organism evidence="2 3">
    <name type="scientific">Jejubacter calystegiae</name>
    <dbReference type="NCBI Taxonomy" id="2579935"/>
    <lineage>
        <taxon>Bacteria</taxon>
        <taxon>Pseudomonadati</taxon>
        <taxon>Pseudomonadota</taxon>
        <taxon>Gammaproteobacteria</taxon>
        <taxon>Enterobacterales</taxon>
        <taxon>Enterobacteriaceae</taxon>
        <taxon>Jejubacter</taxon>
    </lineage>
</organism>
<sequence>MLTQLNTFLATAIGGLVFTLLTALIKSIYRWLTQVKEKNKFLVDELKIPPIKINITLSEYRKNTLESSLKDKIMIYIGAAITLLIGIIMLFSSIYLFRQDDTYQIKLTNKRTEDAFLIKSGSALSATSKDRWIITLNTCNTPDELQSITEISKEAKKYICRALSIEDKSGSLPFYITKYIWENIILATILLLASAWIITVGIGLFFHMEIIKKISDKHKKEIEKSYDYIT</sequence>
<dbReference type="AlphaFoldDB" id="A0A4P8YD91"/>
<gene>
    <name evidence="2" type="ORF">FEM41_02140</name>
</gene>
<evidence type="ECO:0000256" key="1">
    <source>
        <dbReference type="SAM" id="Phobius"/>
    </source>
</evidence>
<feature type="transmembrane region" description="Helical" evidence="1">
    <location>
        <begin position="6"/>
        <end position="29"/>
    </location>
</feature>
<keyword evidence="1" id="KW-0472">Membrane</keyword>
<dbReference type="Proteomes" id="UP000302163">
    <property type="component" value="Chromosome"/>
</dbReference>
<evidence type="ECO:0000313" key="2">
    <source>
        <dbReference type="EMBL" id="QCT18525.1"/>
    </source>
</evidence>